<keyword evidence="2" id="KW-1185">Reference proteome</keyword>
<accession>A0ACB8AVM0</accession>
<reference evidence="1" key="1">
    <citation type="journal article" date="2021" name="New Phytol.">
        <title>Evolutionary innovations through gain and loss of genes in the ectomycorrhizal Boletales.</title>
        <authorList>
            <person name="Wu G."/>
            <person name="Miyauchi S."/>
            <person name="Morin E."/>
            <person name="Kuo A."/>
            <person name="Drula E."/>
            <person name="Varga T."/>
            <person name="Kohler A."/>
            <person name="Feng B."/>
            <person name="Cao Y."/>
            <person name="Lipzen A."/>
            <person name="Daum C."/>
            <person name="Hundley H."/>
            <person name="Pangilinan J."/>
            <person name="Johnson J."/>
            <person name="Barry K."/>
            <person name="LaButti K."/>
            <person name="Ng V."/>
            <person name="Ahrendt S."/>
            <person name="Min B."/>
            <person name="Choi I.G."/>
            <person name="Park H."/>
            <person name="Plett J.M."/>
            <person name="Magnuson J."/>
            <person name="Spatafora J.W."/>
            <person name="Nagy L.G."/>
            <person name="Henrissat B."/>
            <person name="Grigoriev I.V."/>
            <person name="Yang Z.L."/>
            <person name="Xu J."/>
            <person name="Martin F.M."/>
        </authorList>
    </citation>
    <scope>NUCLEOTIDE SEQUENCE</scope>
    <source>
        <strain evidence="1">KUC20120723A-06</strain>
    </source>
</reference>
<evidence type="ECO:0000313" key="2">
    <source>
        <dbReference type="Proteomes" id="UP000790709"/>
    </source>
</evidence>
<gene>
    <name evidence="1" type="ORF">BV22DRAFT_971172</name>
</gene>
<evidence type="ECO:0000313" key="1">
    <source>
        <dbReference type="EMBL" id="KAH7916878.1"/>
    </source>
</evidence>
<organism evidence="1 2">
    <name type="scientific">Leucogyrophana mollusca</name>
    <dbReference type="NCBI Taxonomy" id="85980"/>
    <lineage>
        <taxon>Eukaryota</taxon>
        <taxon>Fungi</taxon>
        <taxon>Dikarya</taxon>
        <taxon>Basidiomycota</taxon>
        <taxon>Agaricomycotina</taxon>
        <taxon>Agaricomycetes</taxon>
        <taxon>Agaricomycetidae</taxon>
        <taxon>Boletales</taxon>
        <taxon>Boletales incertae sedis</taxon>
        <taxon>Leucogyrophana</taxon>
    </lineage>
</organism>
<feature type="non-terminal residue" evidence="1">
    <location>
        <position position="1"/>
    </location>
</feature>
<sequence length="158" mass="17792">WCINVVGEDEIDFRFSILQLNVGYRAFVEGISRLKQVTGRDHRSIQRYIIGVIAGAVPPKFLTAIRALVDFRYLAQAPRFNDNTLERVDAALKDFHDNKAAIIQAKGRMGKRGPINNWEIPKLELLQSVVPSIRASGAIMQWSADVTEHAHVTEIKNP</sequence>
<feature type="non-terminal residue" evidence="1">
    <location>
        <position position="158"/>
    </location>
</feature>
<name>A0ACB8AVM0_9AGAM</name>
<dbReference type="EMBL" id="MU267503">
    <property type="protein sequence ID" value="KAH7916878.1"/>
    <property type="molecule type" value="Genomic_DNA"/>
</dbReference>
<dbReference type="Proteomes" id="UP000790709">
    <property type="component" value="Unassembled WGS sequence"/>
</dbReference>
<comment type="caution">
    <text evidence="1">The sequence shown here is derived from an EMBL/GenBank/DDBJ whole genome shotgun (WGS) entry which is preliminary data.</text>
</comment>
<proteinExistence type="predicted"/>
<protein>
    <submittedName>
        <fullName evidence="1">Uncharacterized protein</fullName>
    </submittedName>
</protein>